<protein>
    <recommendedName>
        <fullName evidence="1">lysozyme</fullName>
        <ecNumber evidence="1">3.2.1.17</ecNumber>
    </recommendedName>
</protein>
<dbReference type="OrthoDB" id="17373at2759"/>
<dbReference type="Proteomes" id="UP000316079">
    <property type="component" value="Unassembled WGS sequence"/>
</dbReference>
<dbReference type="PANTHER" id="PTHR11407:SF63">
    <property type="entry name" value="LYSOZYME C"/>
    <property type="match status" value="1"/>
</dbReference>
<comment type="caution">
    <text evidence="6">The sequence shown here is derived from an EMBL/GenBank/DDBJ whole genome shotgun (WGS) entry which is preliminary data.</text>
</comment>
<sequence>SWCGAPVMRLQRTRAHRVYINIYKYEQKPEMQLQHASCQHTQFLRVKMLPVFALILLVFSTTQGRIVSRCELKEKLGLMKSPGDKLTIDRLFARFVCNVENTSGFNTSLITSVQKNRDQFRRQTQTPLNPIKGKPPREEDDIESMEEDHILPVHPPSPPKGSSGASSPRGRNLDSFIEIWQRAPLPKIPLVDFAGSGSELLSEVESSEEEEERDDVISWSMLGIFQLSDRVACEPASGRSLNQCGLKCSALIDDDITDDITCLQTLLGSYSKL</sequence>
<dbReference type="InterPro" id="IPR001916">
    <property type="entry name" value="Glyco_hydro_22"/>
</dbReference>
<dbReference type="InterPro" id="IPR023346">
    <property type="entry name" value="Lysozyme-like_dom_sf"/>
</dbReference>
<gene>
    <name evidence="6" type="ORF">DNTS_030166</name>
</gene>
<evidence type="ECO:0000313" key="6">
    <source>
        <dbReference type="EMBL" id="TRY86068.1"/>
    </source>
</evidence>
<evidence type="ECO:0000313" key="7">
    <source>
        <dbReference type="Proteomes" id="UP000316079"/>
    </source>
</evidence>
<evidence type="ECO:0000256" key="1">
    <source>
        <dbReference type="ARBA" id="ARBA00012732"/>
    </source>
</evidence>
<evidence type="ECO:0000256" key="4">
    <source>
        <dbReference type="SAM" id="MobiDB-lite"/>
    </source>
</evidence>
<reference evidence="6 7" key="1">
    <citation type="journal article" date="2019" name="Sci. Data">
        <title>Hybrid genome assembly and annotation of Danionella translucida.</title>
        <authorList>
            <person name="Kadobianskyi M."/>
            <person name="Schulze L."/>
            <person name="Schuelke M."/>
            <person name="Judkewitz B."/>
        </authorList>
    </citation>
    <scope>NUCLEOTIDE SEQUENCE [LARGE SCALE GENOMIC DNA]</scope>
    <source>
        <strain evidence="6 7">Bolton</strain>
    </source>
</reference>
<name>A0A553Q811_9TELE</name>
<keyword evidence="2" id="KW-0081">Bacteriolytic enzyme</keyword>
<dbReference type="GO" id="GO:0003796">
    <property type="term" value="F:lysozyme activity"/>
    <property type="evidence" value="ECO:0007669"/>
    <property type="project" value="UniProtKB-EC"/>
</dbReference>
<dbReference type="PROSITE" id="PS00128">
    <property type="entry name" value="GLYCOSYL_HYDROL_F22_1"/>
    <property type="match status" value="1"/>
</dbReference>
<dbReference type="EC" id="3.2.1.17" evidence="1"/>
<dbReference type="AlphaFoldDB" id="A0A553Q811"/>
<dbReference type="GO" id="GO:0042742">
    <property type="term" value="P:defense response to bacterium"/>
    <property type="evidence" value="ECO:0007669"/>
    <property type="project" value="UniProtKB-KW"/>
</dbReference>
<feature type="non-terminal residue" evidence="6">
    <location>
        <position position="1"/>
    </location>
</feature>
<dbReference type="Gene3D" id="1.10.530.10">
    <property type="match status" value="2"/>
</dbReference>
<feature type="region of interest" description="Disordered" evidence="4">
    <location>
        <begin position="116"/>
        <end position="170"/>
    </location>
</feature>
<keyword evidence="3" id="KW-1015">Disulfide bond</keyword>
<accession>A0A553Q811</accession>
<keyword evidence="2" id="KW-0929">Antimicrobial</keyword>
<dbReference type="GO" id="GO:0031640">
    <property type="term" value="P:killing of cells of another organism"/>
    <property type="evidence" value="ECO:0007669"/>
    <property type="project" value="UniProtKB-KW"/>
</dbReference>
<dbReference type="InterPro" id="IPR019799">
    <property type="entry name" value="Glyco_hydro_22_CS"/>
</dbReference>
<evidence type="ECO:0000256" key="3">
    <source>
        <dbReference type="ARBA" id="ARBA00023157"/>
    </source>
</evidence>
<organism evidence="6 7">
    <name type="scientific">Danionella cerebrum</name>
    <dbReference type="NCBI Taxonomy" id="2873325"/>
    <lineage>
        <taxon>Eukaryota</taxon>
        <taxon>Metazoa</taxon>
        <taxon>Chordata</taxon>
        <taxon>Craniata</taxon>
        <taxon>Vertebrata</taxon>
        <taxon>Euteleostomi</taxon>
        <taxon>Actinopterygii</taxon>
        <taxon>Neopterygii</taxon>
        <taxon>Teleostei</taxon>
        <taxon>Ostariophysi</taxon>
        <taxon>Cypriniformes</taxon>
        <taxon>Danionidae</taxon>
        <taxon>Danioninae</taxon>
        <taxon>Danionella</taxon>
    </lineage>
</organism>
<proteinExistence type="predicted"/>
<keyword evidence="7" id="KW-1185">Reference proteome</keyword>
<feature type="domain" description="Glycosyl hydrolases family 22 (GH22)" evidence="5">
    <location>
        <begin position="244"/>
        <end position="262"/>
    </location>
</feature>
<dbReference type="Pfam" id="PF00062">
    <property type="entry name" value="Lys"/>
    <property type="match status" value="1"/>
</dbReference>
<dbReference type="PANTHER" id="PTHR11407">
    <property type="entry name" value="LYSOZYME C"/>
    <property type="match status" value="1"/>
</dbReference>
<evidence type="ECO:0000256" key="2">
    <source>
        <dbReference type="ARBA" id="ARBA00022638"/>
    </source>
</evidence>
<dbReference type="EMBL" id="SRMA01026244">
    <property type="protein sequence ID" value="TRY86068.1"/>
    <property type="molecule type" value="Genomic_DNA"/>
</dbReference>
<evidence type="ECO:0000259" key="5">
    <source>
        <dbReference type="PROSITE" id="PS00128"/>
    </source>
</evidence>
<dbReference type="SUPFAM" id="SSF53955">
    <property type="entry name" value="Lysozyme-like"/>
    <property type="match status" value="1"/>
</dbReference>
<dbReference type="PROSITE" id="PS51348">
    <property type="entry name" value="GLYCOSYL_HYDROL_F22_2"/>
    <property type="match status" value="1"/>
</dbReference>